<dbReference type="EMBL" id="PGCJ01000136">
    <property type="protein sequence ID" value="PLW44538.1"/>
    <property type="molecule type" value="Genomic_DNA"/>
</dbReference>
<comment type="caution">
    <text evidence="2">The sequence shown here is derived from an EMBL/GenBank/DDBJ whole genome shotgun (WGS) entry which is preliminary data.</text>
</comment>
<reference evidence="2 4" key="1">
    <citation type="submission" date="2017-11" db="EMBL/GenBank/DDBJ databases">
        <title>De novo assembly and phasing of dikaryotic genomes from two isolates of Puccinia coronata f. sp. avenae, the causal agent of oat crown rust.</title>
        <authorList>
            <person name="Miller M.E."/>
            <person name="Zhang Y."/>
            <person name="Omidvar V."/>
            <person name="Sperschneider J."/>
            <person name="Schwessinger B."/>
            <person name="Raley C."/>
            <person name="Palmer J.M."/>
            <person name="Garnica D."/>
            <person name="Upadhyaya N."/>
            <person name="Rathjen J."/>
            <person name="Taylor J.M."/>
            <person name="Park R.F."/>
            <person name="Dodds P.N."/>
            <person name="Hirsch C.D."/>
            <person name="Kianian S.F."/>
            <person name="Figueroa M."/>
        </authorList>
    </citation>
    <scope>NUCLEOTIDE SEQUENCE [LARGE SCALE GENOMIC DNA]</scope>
    <source>
        <strain evidence="2">12NC29</strain>
    </source>
</reference>
<dbReference type="Proteomes" id="UP000235388">
    <property type="component" value="Unassembled WGS sequence"/>
</dbReference>
<evidence type="ECO:0000313" key="4">
    <source>
        <dbReference type="Proteomes" id="UP000235388"/>
    </source>
</evidence>
<dbReference type="EMBL" id="PGCJ01000968">
    <property type="protein sequence ID" value="PLW12879.1"/>
    <property type="molecule type" value="Genomic_DNA"/>
</dbReference>
<protein>
    <submittedName>
        <fullName evidence="2">Uncharacterized protein</fullName>
    </submittedName>
</protein>
<feature type="region of interest" description="Disordered" evidence="1">
    <location>
        <begin position="134"/>
        <end position="158"/>
    </location>
</feature>
<proteinExistence type="predicted"/>
<dbReference type="AlphaFoldDB" id="A0A2N5SI39"/>
<sequence>MLEYQQLKVVATVGCSLQTTLPNQPVPASRSSVRSSRGTRCAGGGLNARLWKFSGQNAASLLTTTRCQLGPRRQDLTQLAASSPSLQISAEWIQRLISLSAGVGVLAIYHKHQNCKHHSIKDWQAPLKCLGTESHNSSSQGLEPSNSDKVTGAVIQSS</sequence>
<name>A0A2N5SI39_9BASI</name>
<gene>
    <name evidence="3" type="ORF">PCANC_08096</name>
    <name evidence="2" type="ORF">PCANC_17529</name>
</gene>
<organism evidence="2 4">
    <name type="scientific">Puccinia coronata f. sp. avenae</name>
    <dbReference type="NCBI Taxonomy" id="200324"/>
    <lineage>
        <taxon>Eukaryota</taxon>
        <taxon>Fungi</taxon>
        <taxon>Dikarya</taxon>
        <taxon>Basidiomycota</taxon>
        <taxon>Pucciniomycotina</taxon>
        <taxon>Pucciniomycetes</taxon>
        <taxon>Pucciniales</taxon>
        <taxon>Pucciniaceae</taxon>
        <taxon>Puccinia</taxon>
    </lineage>
</organism>
<evidence type="ECO:0000256" key="1">
    <source>
        <dbReference type="SAM" id="MobiDB-lite"/>
    </source>
</evidence>
<evidence type="ECO:0000313" key="3">
    <source>
        <dbReference type="EMBL" id="PLW44538.1"/>
    </source>
</evidence>
<accession>A0A2N5SI39</accession>
<evidence type="ECO:0000313" key="2">
    <source>
        <dbReference type="EMBL" id="PLW12879.1"/>
    </source>
</evidence>
<keyword evidence="4" id="KW-1185">Reference proteome</keyword>